<evidence type="ECO:0000313" key="2">
    <source>
        <dbReference type="EMBL" id="KOM32002.1"/>
    </source>
</evidence>
<protein>
    <recommendedName>
        <fullName evidence="1">Reverse transcriptase Ty1/copia-type domain-containing protein</fullName>
    </recommendedName>
</protein>
<gene>
    <name evidence="2" type="ORF">LR48_Vigan01g155800</name>
</gene>
<dbReference type="OMA" id="NDIWTIM"/>
<dbReference type="EMBL" id="CM003371">
    <property type="protein sequence ID" value="KOM32002.1"/>
    <property type="molecule type" value="Genomic_DNA"/>
</dbReference>
<dbReference type="InterPro" id="IPR013103">
    <property type="entry name" value="RVT_2"/>
</dbReference>
<dbReference type="AlphaFoldDB" id="A0A0L9TNI1"/>
<dbReference type="Proteomes" id="UP000053144">
    <property type="component" value="Chromosome 1"/>
</dbReference>
<dbReference type="Gramene" id="KOM32002">
    <property type="protein sequence ID" value="KOM32002"/>
    <property type="gene ID" value="LR48_Vigan01g155800"/>
</dbReference>
<dbReference type="InterPro" id="IPR043502">
    <property type="entry name" value="DNA/RNA_pol_sf"/>
</dbReference>
<name>A0A0L9TNI1_PHAAN</name>
<dbReference type="SUPFAM" id="SSF56672">
    <property type="entry name" value="DNA/RNA polymerases"/>
    <property type="match status" value="1"/>
</dbReference>
<evidence type="ECO:0000313" key="3">
    <source>
        <dbReference type="Proteomes" id="UP000053144"/>
    </source>
</evidence>
<sequence length="117" mass="13237">MIDEMQALDHNGTWDLVPLPPGKKPIGCRWVYAIKVGPTGEIDRLKARLVAKGYTQVYGIDYCDTFSPVAKTSTVRILLAMAAIRHWPLYQLDIKNAFLHGDLEEEIYMEQPPGFFA</sequence>
<evidence type="ECO:0000259" key="1">
    <source>
        <dbReference type="Pfam" id="PF07727"/>
    </source>
</evidence>
<proteinExistence type="predicted"/>
<feature type="domain" description="Reverse transcriptase Ty1/copia-type" evidence="1">
    <location>
        <begin position="11"/>
        <end position="115"/>
    </location>
</feature>
<dbReference type="STRING" id="3914.A0A0L9TNI1"/>
<reference evidence="3" key="1">
    <citation type="journal article" date="2015" name="Proc. Natl. Acad. Sci. U.S.A.">
        <title>Genome sequencing of adzuki bean (Vigna angularis) provides insight into high starch and low fat accumulation and domestication.</title>
        <authorList>
            <person name="Yang K."/>
            <person name="Tian Z."/>
            <person name="Chen C."/>
            <person name="Luo L."/>
            <person name="Zhao B."/>
            <person name="Wang Z."/>
            <person name="Yu L."/>
            <person name="Li Y."/>
            <person name="Sun Y."/>
            <person name="Li W."/>
            <person name="Chen Y."/>
            <person name="Li Y."/>
            <person name="Zhang Y."/>
            <person name="Ai D."/>
            <person name="Zhao J."/>
            <person name="Shang C."/>
            <person name="Ma Y."/>
            <person name="Wu B."/>
            <person name="Wang M."/>
            <person name="Gao L."/>
            <person name="Sun D."/>
            <person name="Zhang P."/>
            <person name="Guo F."/>
            <person name="Wang W."/>
            <person name="Li Y."/>
            <person name="Wang J."/>
            <person name="Varshney R.K."/>
            <person name="Wang J."/>
            <person name="Ling H.Q."/>
            <person name="Wan P."/>
        </authorList>
    </citation>
    <scope>NUCLEOTIDE SEQUENCE</scope>
    <source>
        <strain evidence="3">cv. Jingnong 6</strain>
    </source>
</reference>
<organism evidence="2 3">
    <name type="scientific">Phaseolus angularis</name>
    <name type="common">Azuki bean</name>
    <name type="synonym">Vigna angularis</name>
    <dbReference type="NCBI Taxonomy" id="3914"/>
    <lineage>
        <taxon>Eukaryota</taxon>
        <taxon>Viridiplantae</taxon>
        <taxon>Streptophyta</taxon>
        <taxon>Embryophyta</taxon>
        <taxon>Tracheophyta</taxon>
        <taxon>Spermatophyta</taxon>
        <taxon>Magnoliopsida</taxon>
        <taxon>eudicotyledons</taxon>
        <taxon>Gunneridae</taxon>
        <taxon>Pentapetalae</taxon>
        <taxon>rosids</taxon>
        <taxon>fabids</taxon>
        <taxon>Fabales</taxon>
        <taxon>Fabaceae</taxon>
        <taxon>Papilionoideae</taxon>
        <taxon>50 kb inversion clade</taxon>
        <taxon>NPAAA clade</taxon>
        <taxon>indigoferoid/millettioid clade</taxon>
        <taxon>Phaseoleae</taxon>
        <taxon>Vigna</taxon>
    </lineage>
</organism>
<dbReference type="Pfam" id="PF07727">
    <property type="entry name" value="RVT_2"/>
    <property type="match status" value="1"/>
</dbReference>
<accession>A0A0L9TNI1</accession>